<dbReference type="Gene3D" id="3.30.70.20">
    <property type="match status" value="2"/>
</dbReference>
<dbReference type="Pfam" id="PF13247">
    <property type="entry name" value="Fer4_11"/>
    <property type="match status" value="1"/>
</dbReference>
<dbReference type="RefSeq" id="WP_228337619.1">
    <property type="nucleotide sequence ID" value="NZ_JAJGXX010000321.1"/>
</dbReference>
<dbReference type="Proteomes" id="UP000447081">
    <property type="component" value="Unassembled WGS sequence"/>
</dbReference>
<proteinExistence type="predicted"/>
<dbReference type="InterPro" id="IPR028261">
    <property type="entry name" value="DPD_II"/>
</dbReference>
<dbReference type="InterPro" id="IPR017900">
    <property type="entry name" value="4Fe4S_Fe_S_CS"/>
</dbReference>
<dbReference type="CDD" id="cd10554">
    <property type="entry name" value="HycB_like"/>
    <property type="match status" value="1"/>
</dbReference>
<dbReference type="PANTHER" id="PTHR42783">
    <property type="entry name" value="GLUTAMATE SYNTHASE [NADPH] SMALL CHAIN"/>
    <property type="match status" value="1"/>
</dbReference>
<accession>A0A8T6BW78</accession>
<feature type="domain" description="4Fe-4S ferredoxin-type" evidence="4">
    <location>
        <begin position="3"/>
        <end position="32"/>
    </location>
</feature>
<dbReference type="InterPro" id="IPR017896">
    <property type="entry name" value="4Fe4S_Fe-S-bd"/>
</dbReference>
<evidence type="ECO:0000313" key="6">
    <source>
        <dbReference type="Proteomes" id="UP000447081"/>
    </source>
</evidence>
<keyword evidence="3" id="KW-0411">Iron-sulfur</keyword>
<dbReference type="AlphaFoldDB" id="A0A8T6BW78"/>
<dbReference type="PANTHER" id="PTHR42783:SF3">
    <property type="entry name" value="GLUTAMATE SYNTHASE [NADPH] SMALL CHAIN-RELATED"/>
    <property type="match status" value="1"/>
</dbReference>
<gene>
    <name evidence="5" type="ORF">GRW24_27785</name>
</gene>
<dbReference type="InterPro" id="IPR009051">
    <property type="entry name" value="Helical_ferredxn"/>
</dbReference>
<name>A0A8T6BW78_ECOLX</name>
<dbReference type="Pfam" id="PF14691">
    <property type="entry name" value="Fer4_20"/>
    <property type="match status" value="1"/>
</dbReference>
<evidence type="ECO:0000256" key="1">
    <source>
        <dbReference type="ARBA" id="ARBA00022723"/>
    </source>
</evidence>
<feature type="non-terminal residue" evidence="5">
    <location>
        <position position="256"/>
    </location>
</feature>
<dbReference type="Gene3D" id="1.10.1060.10">
    <property type="entry name" value="Alpha-helical ferredoxin"/>
    <property type="match status" value="1"/>
</dbReference>
<keyword evidence="1" id="KW-0479">Metal-binding</keyword>
<dbReference type="GO" id="GO:0046872">
    <property type="term" value="F:metal ion binding"/>
    <property type="evidence" value="ECO:0007669"/>
    <property type="project" value="UniProtKB-KW"/>
</dbReference>
<dbReference type="PROSITE" id="PS00198">
    <property type="entry name" value="4FE4S_FER_1"/>
    <property type="match status" value="1"/>
</dbReference>
<protein>
    <submittedName>
        <fullName evidence="5">4Fe-4S dicluster domain-containing protein</fullName>
    </submittedName>
</protein>
<dbReference type="EMBL" id="WUIG01001145">
    <property type="protein sequence ID" value="MXJ12215.1"/>
    <property type="molecule type" value="Genomic_DNA"/>
</dbReference>
<organism evidence="5 6">
    <name type="scientific">Escherichia coli</name>
    <dbReference type="NCBI Taxonomy" id="562"/>
    <lineage>
        <taxon>Bacteria</taxon>
        <taxon>Pseudomonadati</taxon>
        <taxon>Pseudomonadota</taxon>
        <taxon>Gammaproteobacteria</taxon>
        <taxon>Enterobacterales</taxon>
        <taxon>Enterobacteriaceae</taxon>
        <taxon>Escherichia</taxon>
    </lineage>
</organism>
<feature type="domain" description="4Fe-4S ferredoxin-type" evidence="4">
    <location>
        <begin position="78"/>
        <end position="107"/>
    </location>
</feature>
<evidence type="ECO:0000256" key="3">
    <source>
        <dbReference type="ARBA" id="ARBA00023014"/>
    </source>
</evidence>
<dbReference type="PROSITE" id="PS51379">
    <property type="entry name" value="4FE4S_FER_2"/>
    <property type="match status" value="2"/>
</dbReference>
<keyword evidence="2" id="KW-0408">Iron</keyword>
<evidence type="ECO:0000256" key="2">
    <source>
        <dbReference type="ARBA" id="ARBA00023004"/>
    </source>
</evidence>
<dbReference type="GO" id="GO:0051536">
    <property type="term" value="F:iron-sulfur cluster binding"/>
    <property type="evidence" value="ECO:0007669"/>
    <property type="project" value="UniProtKB-KW"/>
</dbReference>
<evidence type="ECO:0000259" key="4">
    <source>
        <dbReference type="PROSITE" id="PS51379"/>
    </source>
</evidence>
<reference evidence="5 6" key="1">
    <citation type="submission" date="2019-12" db="EMBL/GenBank/DDBJ databases">
        <title>Enteriobacteria Tanzani isolates_10434.</title>
        <authorList>
            <person name="Subbiah M."/>
            <person name="Call D."/>
        </authorList>
    </citation>
    <scope>NUCLEOTIDE SEQUENCE [LARGE SCALE GENOMIC DNA]</scope>
    <source>
        <strain evidence="5 6">10434wG3</strain>
    </source>
</reference>
<comment type="caution">
    <text evidence="5">The sequence shown here is derived from an EMBL/GenBank/DDBJ whole genome shotgun (WGS) entry which is preliminary data.</text>
</comment>
<sequence length="256" mass="27783">MNKFIAAEAAECIGCHACEIACAVAHNQENWPLSHSDFRPRIHVVGKGQAANPVACHHCNNAPCVTACPVNALTFQSDSVQLDEQKCIGCKRCAIACPFGVVEMVDTIAQKCDLCNQRSSGTQACIEVCPTQALRLMDDKGLQQIKVARQRKTAAGKASSDAQPSRSAALLPVNSRKGADKISASERKTHFGEIYCGLDPQQATYESDRCVYCAEKANCNWHCPLHNAIPDYIRLVQEGKIIEAAELCHQTSSLPE</sequence>
<dbReference type="SUPFAM" id="SSF54862">
    <property type="entry name" value="4Fe-4S ferredoxins"/>
    <property type="match status" value="1"/>
</dbReference>
<evidence type="ECO:0000313" key="5">
    <source>
        <dbReference type="EMBL" id="MXJ12215.1"/>
    </source>
</evidence>